<feature type="repeat" description="ANK" evidence="3">
    <location>
        <begin position="35"/>
        <end position="67"/>
    </location>
</feature>
<feature type="repeat" description="ANK" evidence="3">
    <location>
        <begin position="254"/>
        <end position="287"/>
    </location>
</feature>
<evidence type="ECO:0000256" key="3">
    <source>
        <dbReference type="PROSITE-ProRule" id="PRU00023"/>
    </source>
</evidence>
<feature type="repeat" description="ANK" evidence="3">
    <location>
        <begin position="190"/>
        <end position="222"/>
    </location>
</feature>
<dbReference type="PANTHER" id="PTHR24173:SF83">
    <property type="entry name" value="SOCS BOX DOMAIN-CONTAINING PROTEIN"/>
    <property type="match status" value="1"/>
</dbReference>
<feature type="repeat" description="ANK" evidence="3">
    <location>
        <begin position="157"/>
        <end position="189"/>
    </location>
</feature>
<evidence type="ECO:0000256" key="1">
    <source>
        <dbReference type="ARBA" id="ARBA00022737"/>
    </source>
</evidence>
<proteinExistence type="predicted"/>
<feature type="repeat" description="ANK" evidence="3">
    <location>
        <begin position="124"/>
        <end position="156"/>
    </location>
</feature>
<protein>
    <submittedName>
        <fullName evidence="4">Ankyrin repeat containing protein</fullName>
    </submittedName>
</protein>
<dbReference type="PROSITE" id="PS50088">
    <property type="entry name" value="ANK_REPEAT"/>
    <property type="match status" value="5"/>
</dbReference>
<dbReference type="Pfam" id="PF12796">
    <property type="entry name" value="Ank_2"/>
    <property type="match status" value="2"/>
</dbReference>
<keyword evidence="2 3" id="KW-0040">ANK repeat</keyword>
<keyword evidence="1" id="KW-0677">Repeat</keyword>
<dbReference type="PANTHER" id="PTHR24173">
    <property type="entry name" value="ANKYRIN REPEAT CONTAINING"/>
    <property type="match status" value="1"/>
</dbReference>
<sequence length="420" mass="47957">MASQDLRMSIYSKDIEAIEKIVKTRINFLNLSVDETVTPLIDAIRSGDVRVVQLLINNGVDINHINTNVPHPLLTAIKVKANKIIKLLIDNGVDTSVLPIPDLENDTINTILGCGIDVNIRDRELKTFLYYAVKKGDLESVNTLLKYRADVNIEDINGNYPIHIAIKHNFFDIVKVLVENGAYLNVNNYNIETPLHYSVQYGDYKTVKYLITNGSHIMVKCKKGFTPLHTAIIHNRLVIPLLINNVTINVQDINGSTPLHHAINYPCDKDVVDTLLYHKADISIRDNKGENVLDVAMKYVKMPVLKDIIANAVLKKEADQLPSDFLNKISILENKELLDFIKECNHEIEDMKRYTIGYNKNMLQLCLNTISINFTNNEQLNTLRSQHHRFPIYYMYISRAISDSLKIRNNDNSYCLIRDI</sequence>
<dbReference type="InterPro" id="IPR036770">
    <property type="entry name" value="Ankyrin_rpt-contain_sf"/>
</dbReference>
<gene>
    <name evidence="4" type="ORF">CDPV99-017</name>
</gene>
<name>A0AAT9UNE3_9POXV</name>
<dbReference type="Gene3D" id="1.25.40.20">
    <property type="entry name" value="Ankyrin repeat-containing domain"/>
    <property type="match status" value="2"/>
</dbReference>
<dbReference type="SUPFAM" id="SSF48403">
    <property type="entry name" value="Ankyrin repeat"/>
    <property type="match status" value="1"/>
</dbReference>
<dbReference type="InterPro" id="IPR002110">
    <property type="entry name" value="Ankyrin_rpt"/>
</dbReference>
<organism evidence="4">
    <name type="scientific">Condorpox virus</name>
    <dbReference type="NCBI Taxonomy" id="3049970"/>
    <lineage>
        <taxon>Viruses</taxon>
        <taxon>Varidnaviria</taxon>
        <taxon>Bamfordvirae</taxon>
        <taxon>Nucleocytoviricota</taxon>
        <taxon>Pokkesviricetes</taxon>
        <taxon>Chitovirales</taxon>
        <taxon>Poxviridae</taxon>
        <taxon>Chordopoxvirinae</taxon>
        <taxon>Avipoxvirus</taxon>
    </lineage>
</organism>
<reference evidence="4" key="1">
    <citation type="submission" date="2023-04" db="EMBL/GenBank/DDBJ databases">
        <title>Genomic characterization of avipoxvirus isolates from Andean condor (Vultur gryphus).</title>
        <authorList>
            <person name="Butt S.L."/>
            <person name="Do Nascimento G.M."/>
            <person name="Tripathy D.N."/>
            <person name="Diel D.G."/>
        </authorList>
    </citation>
    <scope>NUCLEOTIDE SEQUENCE</scope>
    <source>
        <strain evidence="4">CDPV99</strain>
    </source>
</reference>
<dbReference type="PROSITE" id="PS50297">
    <property type="entry name" value="ANK_REP_REGION"/>
    <property type="match status" value="5"/>
</dbReference>
<evidence type="ECO:0000256" key="2">
    <source>
        <dbReference type="ARBA" id="ARBA00023043"/>
    </source>
</evidence>
<dbReference type="SMART" id="SM00248">
    <property type="entry name" value="ANK"/>
    <property type="match status" value="8"/>
</dbReference>
<dbReference type="Pfam" id="PF00023">
    <property type="entry name" value="Ank"/>
    <property type="match status" value="1"/>
</dbReference>
<accession>A0AAT9UNE3</accession>
<evidence type="ECO:0000313" key="4">
    <source>
        <dbReference type="EMBL" id="WHV01133.1"/>
    </source>
</evidence>
<dbReference type="EMBL" id="OQ865376">
    <property type="protein sequence ID" value="WHV01133.1"/>
    <property type="molecule type" value="Genomic_DNA"/>
</dbReference>